<evidence type="ECO:0008006" key="4">
    <source>
        <dbReference type="Google" id="ProtNLM"/>
    </source>
</evidence>
<dbReference type="EMBL" id="AJZD02000209">
    <property type="protein sequence ID" value="OEF91664.1"/>
    <property type="molecule type" value="Genomic_DNA"/>
</dbReference>
<evidence type="ECO:0000313" key="2">
    <source>
        <dbReference type="EMBL" id="OEF91664.1"/>
    </source>
</evidence>
<evidence type="ECO:0000313" key="3">
    <source>
        <dbReference type="Proteomes" id="UP000094802"/>
    </source>
</evidence>
<organism evidence="2 3">
    <name type="scientific">Vibrio splendidus 12E03</name>
    <dbReference type="NCBI Taxonomy" id="1191305"/>
    <lineage>
        <taxon>Bacteria</taxon>
        <taxon>Pseudomonadati</taxon>
        <taxon>Pseudomonadota</taxon>
        <taxon>Gammaproteobacteria</taxon>
        <taxon>Vibrionales</taxon>
        <taxon>Vibrionaceae</taxon>
        <taxon>Vibrio</taxon>
    </lineage>
</organism>
<dbReference type="Proteomes" id="UP000094802">
    <property type="component" value="Unassembled WGS sequence"/>
</dbReference>
<accession>A0A1E5FNB8</accession>
<proteinExistence type="predicted"/>
<name>A0A1E5FNB8_VIBSP</name>
<protein>
    <recommendedName>
        <fullName evidence="4">Transposase</fullName>
    </recommendedName>
</protein>
<comment type="caution">
    <text evidence="2">The sequence shown here is derived from an EMBL/GenBank/DDBJ whole genome shotgun (WGS) entry which is preliminary data.</text>
</comment>
<feature type="region of interest" description="Disordered" evidence="1">
    <location>
        <begin position="45"/>
        <end position="93"/>
    </location>
</feature>
<sequence>MKNDTSQHDIALLHAKIEELESTGHALRQSLIKSESTIQSLVEKLNSARRKRFSASSETMPPQDLEFNEAESHAATDDIEEDVESDRKNHSAE</sequence>
<evidence type="ECO:0000256" key="1">
    <source>
        <dbReference type="SAM" id="MobiDB-lite"/>
    </source>
</evidence>
<dbReference type="AlphaFoldDB" id="A0A1E5FNB8"/>
<gene>
    <name evidence="2" type="ORF">A142_06655</name>
</gene>
<reference evidence="2 3" key="1">
    <citation type="journal article" date="2012" name="Science">
        <title>Ecological populations of bacteria act as socially cohesive units of antibiotic production and resistance.</title>
        <authorList>
            <person name="Cordero O.X."/>
            <person name="Wildschutte H."/>
            <person name="Kirkup B."/>
            <person name="Proehl S."/>
            <person name="Ngo L."/>
            <person name="Hussain F."/>
            <person name="Le Roux F."/>
            <person name="Mincer T."/>
            <person name="Polz M.F."/>
        </authorList>
    </citation>
    <scope>NUCLEOTIDE SEQUENCE [LARGE SCALE GENOMIC DNA]</scope>
    <source>
        <strain evidence="2 3">12E03</strain>
    </source>
</reference>
<dbReference type="RefSeq" id="WP_019822068.1">
    <property type="nucleotide sequence ID" value="NZ_AJZD02000209.1"/>
</dbReference>